<name>A0ABP9R7Y0_9PSEU</name>
<keyword evidence="1" id="KW-0472">Membrane</keyword>
<dbReference type="Proteomes" id="UP001428817">
    <property type="component" value="Unassembled WGS sequence"/>
</dbReference>
<protein>
    <submittedName>
        <fullName evidence="2">Uncharacterized protein</fullName>
    </submittedName>
</protein>
<feature type="transmembrane region" description="Helical" evidence="1">
    <location>
        <begin position="38"/>
        <end position="63"/>
    </location>
</feature>
<dbReference type="EMBL" id="BAABJP010000052">
    <property type="protein sequence ID" value="GAA5172864.1"/>
    <property type="molecule type" value="Genomic_DNA"/>
</dbReference>
<comment type="caution">
    <text evidence="2">The sequence shown here is derived from an EMBL/GenBank/DDBJ whole genome shotgun (WGS) entry which is preliminary data.</text>
</comment>
<keyword evidence="1" id="KW-1133">Transmembrane helix</keyword>
<proteinExistence type="predicted"/>
<sequence length="226" mass="23163">MYHQYTVLPATDWFGLVKRWLFAALNRSKSRRGMPNPCMIVLTLSAGASSVAFAPLILTLYNAGGGTGTVRWVPVGTEADCRWSAIAVVVNPGVAANVMVASPRTAPTPARRRYGCPAPRGLTRRSAGGGALLRRPEAAEAIRSVAASLSFSVNGGTAMAIPAWASPAGAPTVSASSATAPAANAVTRIARITPASGRCGRSHSASRMISLASHGGPRAVAGSVSR</sequence>
<organism evidence="2 3">
    <name type="scientific">Pseudonocardia eucalypti</name>
    <dbReference type="NCBI Taxonomy" id="648755"/>
    <lineage>
        <taxon>Bacteria</taxon>
        <taxon>Bacillati</taxon>
        <taxon>Actinomycetota</taxon>
        <taxon>Actinomycetes</taxon>
        <taxon>Pseudonocardiales</taxon>
        <taxon>Pseudonocardiaceae</taxon>
        <taxon>Pseudonocardia</taxon>
    </lineage>
</organism>
<reference evidence="3" key="1">
    <citation type="journal article" date="2019" name="Int. J. Syst. Evol. Microbiol.">
        <title>The Global Catalogue of Microorganisms (GCM) 10K type strain sequencing project: providing services to taxonomists for standard genome sequencing and annotation.</title>
        <authorList>
            <consortium name="The Broad Institute Genomics Platform"/>
            <consortium name="The Broad Institute Genome Sequencing Center for Infectious Disease"/>
            <person name="Wu L."/>
            <person name="Ma J."/>
        </authorList>
    </citation>
    <scope>NUCLEOTIDE SEQUENCE [LARGE SCALE GENOMIC DNA]</scope>
    <source>
        <strain evidence="3">JCM 18303</strain>
    </source>
</reference>
<keyword evidence="1" id="KW-0812">Transmembrane</keyword>
<keyword evidence="3" id="KW-1185">Reference proteome</keyword>
<evidence type="ECO:0000313" key="2">
    <source>
        <dbReference type="EMBL" id="GAA5172864.1"/>
    </source>
</evidence>
<gene>
    <name evidence="2" type="ORF">GCM10023321_73340</name>
</gene>
<accession>A0ABP9R7Y0</accession>
<evidence type="ECO:0000313" key="3">
    <source>
        <dbReference type="Proteomes" id="UP001428817"/>
    </source>
</evidence>
<evidence type="ECO:0000256" key="1">
    <source>
        <dbReference type="SAM" id="Phobius"/>
    </source>
</evidence>